<feature type="modified residue" description="4-aspartylphosphate" evidence="5">
    <location>
        <position position="56"/>
    </location>
</feature>
<evidence type="ECO:0000313" key="8">
    <source>
        <dbReference type="EMBL" id="GLW89479.1"/>
    </source>
</evidence>
<dbReference type="AlphaFoldDB" id="A0A9W6V6Z9"/>
<dbReference type="SMART" id="SM00421">
    <property type="entry name" value="HTH_LUXR"/>
    <property type="match status" value="1"/>
</dbReference>
<dbReference type="InterPro" id="IPR001789">
    <property type="entry name" value="Sig_transdc_resp-reg_receiver"/>
</dbReference>
<dbReference type="Proteomes" id="UP001165042">
    <property type="component" value="Unassembled WGS sequence"/>
</dbReference>
<evidence type="ECO:0000259" key="7">
    <source>
        <dbReference type="PROSITE" id="PS50110"/>
    </source>
</evidence>
<dbReference type="PROSITE" id="PS50110">
    <property type="entry name" value="RESPONSE_REGULATORY"/>
    <property type="match status" value="1"/>
</dbReference>
<keyword evidence="4" id="KW-0804">Transcription</keyword>
<evidence type="ECO:0000313" key="9">
    <source>
        <dbReference type="Proteomes" id="UP001165042"/>
    </source>
</evidence>
<reference evidence="8" key="1">
    <citation type="submission" date="2023-02" db="EMBL/GenBank/DDBJ databases">
        <title>Actinokineospora globicatena NBRC 15670.</title>
        <authorList>
            <person name="Ichikawa N."/>
            <person name="Sato H."/>
            <person name="Tonouchi N."/>
        </authorList>
    </citation>
    <scope>NUCLEOTIDE SEQUENCE</scope>
    <source>
        <strain evidence="8">NBRC 15670</strain>
    </source>
</reference>
<dbReference type="PROSITE" id="PS00622">
    <property type="entry name" value="HTH_LUXR_1"/>
    <property type="match status" value="1"/>
</dbReference>
<evidence type="ECO:0000256" key="3">
    <source>
        <dbReference type="ARBA" id="ARBA00023125"/>
    </source>
</evidence>
<dbReference type="InterPro" id="IPR000792">
    <property type="entry name" value="Tscrpt_reg_LuxR_C"/>
</dbReference>
<dbReference type="SMART" id="SM00448">
    <property type="entry name" value="REC"/>
    <property type="match status" value="1"/>
</dbReference>
<dbReference type="Gene3D" id="3.40.50.2300">
    <property type="match status" value="1"/>
</dbReference>
<dbReference type="CDD" id="cd06170">
    <property type="entry name" value="LuxR_C_like"/>
    <property type="match status" value="1"/>
</dbReference>
<keyword evidence="2" id="KW-0805">Transcription regulation</keyword>
<evidence type="ECO:0000256" key="4">
    <source>
        <dbReference type="ARBA" id="ARBA00023163"/>
    </source>
</evidence>
<evidence type="ECO:0000256" key="1">
    <source>
        <dbReference type="ARBA" id="ARBA00022553"/>
    </source>
</evidence>
<dbReference type="Pfam" id="PF00196">
    <property type="entry name" value="GerE"/>
    <property type="match status" value="1"/>
</dbReference>
<gene>
    <name evidence="8" type="ORF">Aglo03_02950</name>
</gene>
<dbReference type="RefSeq" id="WP_253841900.1">
    <property type="nucleotide sequence ID" value="NZ_BAAAVC010000008.1"/>
</dbReference>
<dbReference type="CDD" id="cd17535">
    <property type="entry name" value="REC_NarL-like"/>
    <property type="match status" value="1"/>
</dbReference>
<feature type="domain" description="HTH luxR-type" evidence="6">
    <location>
        <begin position="145"/>
        <end position="210"/>
    </location>
</feature>
<dbReference type="PANTHER" id="PTHR43214">
    <property type="entry name" value="TWO-COMPONENT RESPONSE REGULATOR"/>
    <property type="match status" value="1"/>
</dbReference>
<keyword evidence="3 8" id="KW-0238">DNA-binding</keyword>
<dbReference type="Pfam" id="PF00072">
    <property type="entry name" value="Response_reg"/>
    <property type="match status" value="1"/>
</dbReference>
<accession>A0A9W6V6Z9</accession>
<sequence length="212" mass="22351">MRSRRVLIVDDHATFRLGLGALLQTVAGMEVVGEADRGQAAVALAATLRPDVVVMDLHMPDVDGVAATERITRAHPGTAVLVLTMDDGGEAVFAAIRAGAGGYLLKTAGQDEIVRAIHAVADGDLIFGGPVAQRVRALVATTPAPTGNLSGLTAREREVLTMIVRGEGNAVIARHLVVSPKTVRNHITRIFRKLDVLDRAEAIRKGHAAGLR</sequence>
<dbReference type="GO" id="GO:0000160">
    <property type="term" value="P:phosphorelay signal transduction system"/>
    <property type="evidence" value="ECO:0007669"/>
    <property type="project" value="InterPro"/>
</dbReference>
<name>A0A9W6V6Z9_9PSEU</name>
<dbReference type="SUPFAM" id="SSF52172">
    <property type="entry name" value="CheY-like"/>
    <property type="match status" value="1"/>
</dbReference>
<keyword evidence="1 5" id="KW-0597">Phosphoprotein</keyword>
<dbReference type="InterPro" id="IPR058245">
    <property type="entry name" value="NreC/VraR/RcsB-like_REC"/>
</dbReference>
<evidence type="ECO:0000256" key="2">
    <source>
        <dbReference type="ARBA" id="ARBA00023015"/>
    </source>
</evidence>
<dbReference type="InterPro" id="IPR016032">
    <property type="entry name" value="Sig_transdc_resp-reg_C-effctor"/>
</dbReference>
<dbReference type="GO" id="GO:0006355">
    <property type="term" value="P:regulation of DNA-templated transcription"/>
    <property type="evidence" value="ECO:0007669"/>
    <property type="project" value="InterPro"/>
</dbReference>
<keyword evidence="9" id="KW-1185">Reference proteome</keyword>
<dbReference type="SUPFAM" id="SSF46894">
    <property type="entry name" value="C-terminal effector domain of the bipartite response regulators"/>
    <property type="match status" value="1"/>
</dbReference>
<dbReference type="InterPro" id="IPR011006">
    <property type="entry name" value="CheY-like_superfamily"/>
</dbReference>
<dbReference type="InterPro" id="IPR039420">
    <property type="entry name" value="WalR-like"/>
</dbReference>
<dbReference type="PRINTS" id="PR00038">
    <property type="entry name" value="HTHLUXR"/>
</dbReference>
<dbReference type="PROSITE" id="PS50043">
    <property type="entry name" value="HTH_LUXR_2"/>
    <property type="match status" value="1"/>
</dbReference>
<dbReference type="EMBL" id="BSSD01000001">
    <property type="protein sequence ID" value="GLW89479.1"/>
    <property type="molecule type" value="Genomic_DNA"/>
</dbReference>
<evidence type="ECO:0000256" key="5">
    <source>
        <dbReference type="PROSITE-ProRule" id="PRU00169"/>
    </source>
</evidence>
<protein>
    <submittedName>
        <fullName evidence="8">DNA-binding response regulator</fullName>
    </submittedName>
</protein>
<feature type="domain" description="Response regulatory" evidence="7">
    <location>
        <begin position="5"/>
        <end position="121"/>
    </location>
</feature>
<dbReference type="GO" id="GO:0003677">
    <property type="term" value="F:DNA binding"/>
    <property type="evidence" value="ECO:0007669"/>
    <property type="project" value="UniProtKB-KW"/>
</dbReference>
<proteinExistence type="predicted"/>
<comment type="caution">
    <text evidence="8">The sequence shown here is derived from an EMBL/GenBank/DDBJ whole genome shotgun (WGS) entry which is preliminary data.</text>
</comment>
<evidence type="ECO:0000259" key="6">
    <source>
        <dbReference type="PROSITE" id="PS50043"/>
    </source>
</evidence>
<organism evidence="8 9">
    <name type="scientific">Actinokineospora globicatena</name>
    <dbReference type="NCBI Taxonomy" id="103729"/>
    <lineage>
        <taxon>Bacteria</taxon>
        <taxon>Bacillati</taxon>
        <taxon>Actinomycetota</taxon>
        <taxon>Actinomycetes</taxon>
        <taxon>Pseudonocardiales</taxon>
        <taxon>Pseudonocardiaceae</taxon>
        <taxon>Actinokineospora</taxon>
    </lineage>
</organism>
<dbReference type="PANTHER" id="PTHR43214:SF24">
    <property type="entry name" value="TRANSCRIPTIONAL REGULATORY PROTEIN NARL-RELATED"/>
    <property type="match status" value="1"/>
</dbReference>